<dbReference type="InterPro" id="IPR013094">
    <property type="entry name" value="AB_hydrolase_3"/>
</dbReference>
<sequence>MTAPAQKILPCPRPFSDHSVITIAGVDLPIRIFPGKALEGGSKKKAWLFWIHGGGWVGGKHYIPNNWVYPAFNPLGIHIISVSYRFIPQVSLPKIYQDVHQSFQWCLSNLASILGEDTVDINRYIIGGDSAGGHLSSYCSLHFDPKPTVNLDIFGAVDLTDPHLSTPVPERPILFNTPIAELERMTEDHNPSKATVTCAWTWELDPSMSPKTIRSFWGIDYNPGEGDKKRMDLNSYYAKTGTRIQALFQYTKDYQKLARDWSPPYHLDKNYPPTVFMHGKKDDTVPIEQSMEFADKLEGLGVDVVRIWSDEGKHSFEQSLGGPEDEGWQEYIVPCLDFVKKHIGE</sequence>
<dbReference type="SUPFAM" id="SSF53474">
    <property type="entry name" value="alpha/beta-Hydrolases"/>
    <property type="match status" value="1"/>
</dbReference>
<organism evidence="4">
    <name type="scientific">Kwoniella bestiolae CBS 10118</name>
    <dbReference type="NCBI Taxonomy" id="1296100"/>
    <lineage>
        <taxon>Eukaryota</taxon>
        <taxon>Fungi</taxon>
        <taxon>Dikarya</taxon>
        <taxon>Basidiomycota</taxon>
        <taxon>Agaricomycotina</taxon>
        <taxon>Tremellomycetes</taxon>
        <taxon>Tremellales</taxon>
        <taxon>Cryptococcaceae</taxon>
        <taxon>Kwoniella</taxon>
    </lineage>
</organism>
<dbReference type="PANTHER" id="PTHR48081">
    <property type="entry name" value="AB HYDROLASE SUPERFAMILY PROTEIN C4A8.06C"/>
    <property type="match status" value="1"/>
</dbReference>
<name>A0A1B9FYB0_9TREE</name>
<dbReference type="Proteomes" id="UP000092730">
    <property type="component" value="Chromosome 6"/>
</dbReference>
<evidence type="ECO:0000259" key="2">
    <source>
        <dbReference type="Pfam" id="PF00326"/>
    </source>
</evidence>
<proteinExistence type="predicted"/>
<dbReference type="OrthoDB" id="408631at2759"/>
<reference evidence="5" key="2">
    <citation type="submission" date="2013-07" db="EMBL/GenBank/DDBJ databases">
        <authorList>
            <consortium name="The Broad Institute Genome Sequencing Platform"/>
            <person name="Cuomo C."/>
            <person name="Litvintseva A."/>
            <person name="Chen Y."/>
            <person name="Heitman J."/>
            <person name="Sun S."/>
            <person name="Springer D."/>
            <person name="Dromer F."/>
            <person name="Young S.K."/>
            <person name="Zeng Q."/>
            <person name="Gargeya S."/>
            <person name="Fitzgerald M."/>
            <person name="Abouelleil A."/>
            <person name="Alvarado L."/>
            <person name="Berlin A.M."/>
            <person name="Chapman S.B."/>
            <person name="Dewar J."/>
            <person name="Goldberg J."/>
            <person name="Griggs A."/>
            <person name="Gujja S."/>
            <person name="Hansen M."/>
            <person name="Howarth C."/>
            <person name="Imamovic A."/>
            <person name="Larimer J."/>
            <person name="McCowan C."/>
            <person name="Murphy C."/>
            <person name="Pearson M."/>
            <person name="Priest M."/>
            <person name="Roberts A."/>
            <person name="Saif S."/>
            <person name="Shea T."/>
            <person name="Sykes S."/>
            <person name="Wortman J."/>
            <person name="Nusbaum C."/>
            <person name="Birren B."/>
        </authorList>
    </citation>
    <scope>NUCLEOTIDE SEQUENCE</scope>
    <source>
        <strain evidence="5">CBS 10118</strain>
    </source>
</reference>
<gene>
    <name evidence="4" type="ORF">I302_06747</name>
    <name evidence="5" type="ORF">I302_107512</name>
</gene>
<dbReference type="RefSeq" id="XP_019044833.1">
    <property type="nucleotide sequence ID" value="XM_019193356.1"/>
</dbReference>
<evidence type="ECO:0000259" key="3">
    <source>
        <dbReference type="Pfam" id="PF07859"/>
    </source>
</evidence>
<evidence type="ECO:0000313" key="5">
    <source>
        <dbReference type="EMBL" id="WVW85474.1"/>
    </source>
</evidence>
<dbReference type="Pfam" id="PF00326">
    <property type="entry name" value="Peptidase_S9"/>
    <property type="match status" value="1"/>
</dbReference>
<dbReference type="STRING" id="1296100.A0A1B9FYB0"/>
<reference evidence="5" key="4">
    <citation type="submission" date="2024-02" db="EMBL/GenBank/DDBJ databases">
        <title>Comparative genomics of Cryptococcus and Kwoniella reveals pathogenesis evolution and contrasting modes of karyotype evolution via chromosome fusion or intercentromeric recombination.</title>
        <authorList>
            <person name="Coelho M.A."/>
            <person name="David-Palma M."/>
            <person name="Shea T."/>
            <person name="Bowers K."/>
            <person name="McGinley-Smith S."/>
            <person name="Mohammad A.W."/>
            <person name="Gnirke A."/>
            <person name="Yurkov A.M."/>
            <person name="Nowrousian M."/>
            <person name="Sun S."/>
            <person name="Cuomo C.A."/>
            <person name="Heitman J."/>
        </authorList>
    </citation>
    <scope>NUCLEOTIDE SEQUENCE</scope>
    <source>
        <strain evidence="5">CBS 10118</strain>
    </source>
</reference>
<dbReference type="KEGG" id="kbi:30211146"/>
<reference evidence="4" key="1">
    <citation type="submission" date="2013-07" db="EMBL/GenBank/DDBJ databases">
        <title>The Genome Sequence of Cryptococcus bestiolae CBS10118.</title>
        <authorList>
            <consortium name="The Broad Institute Genome Sequencing Platform"/>
            <person name="Cuomo C."/>
            <person name="Litvintseva A."/>
            <person name="Chen Y."/>
            <person name="Heitman J."/>
            <person name="Sun S."/>
            <person name="Springer D."/>
            <person name="Dromer F."/>
            <person name="Young S.K."/>
            <person name="Zeng Q."/>
            <person name="Gargeya S."/>
            <person name="Fitzgerald M."/>
            <person name="Abouelleil A."/>
            <person name="Alvarado L."/>
            <person name="Berlin A.M."/>
            <person name="Chapman S.B."/>
            <person name="Dewar J."/>
            <person name="Goldberg J."/>
            <person name="Griggs A."/>
            <person name="Gujja S."/>
            <person name="Hansen M."/>
            <person name="Howarth C."/>
            <person name="Imamovic A."/>
            <person name="Larimer J."/>
            <person name="McCowan C."/>
            <person name="Murphy C."/>
            <person name="Pearson M."/>
            <person name="Priest M."/>
            <person name="Roberts A."/>
            <person name="Saif S."/>
            <person name="Shea T."/>
            <person name="Sykes S."/>
            <person name="Wortman J."/>
            <person name="Nusbaum C."/>
            <person name="Birren B."/>
        </authorList>
    </citation>
    <scope>NUCLEOTIDE SEQUENCE [LARGE SCALE GENOMIC DNA]</scope>
    <source>
        <strain evidence="4">CBS 10118</strain>
    </source>
</reference>
<protein>
    <recommendedName>
        <fullName evidence="7">Alpha/beta hydrolase fold-3 domain-containing protein</fullName>
    </recommendedName>
</protein>
<accession>A0A1B9FYB0</accession>
<feature type="domain" description="Alpha/beta hydrolase fold-3" evidence="3">
    <location>
        <begin position="48"/>
        <end position="149"/>
    </location>
</feature>
<evidence type="ECO:0008006" key="7">
    <source>
        <dbReference type="Google" id="ProtNLM"/>
    </source>
</evidence>
<dbReference type="GeneID" id="30211146"/>
<feature type="domain" description="Peptidase S9 prolyl oligopeptidase catalytic" evidence="2">
    <location>
        <begin position="232"/>
        <end position="318"/>
    </location>
</feature>
<dbReference type="Gene3D" id="3.40.50.1820">
    <property type="entry name" value="alpha/beta hydrolase"/>
    <property type="match status" value="1"/>
</dbReference>
<dbReference type="Pfam" id="PF07859">
    <property type="entry name" value="Abhydrolase_3"/>
    <property type="match status" value="1"/>
</dbReference>
<dbReference type="GO" id="GO:0008236">
    <property type="term" value="F:serine-type peptidase activity"/>
    <property type="evidence" value="ECO:0007669"/>
    <property type="project" value="InterPro"/>
</dbReference>
<keyword evidence="1" id="KW-0378">Hydrolase</keyword>
<dbReference type="InterPro" id="IPR050300">
    <property type="entry name" value="GDXG_lipolytic_enzyme"/>
</dbReference>
<dbReference type="InterPro" id="IPR029058">
    <property type="entry name" value="AB_hydrolase_fold"/>
</dbReference>
<dbReference type="EMBL" id="KI894023">
    <property type="protein sequence ID" value="OCF23763.1"/>
    <property type="molecule type" value="Genomic_DNA"/>
</dbReference>
<reference evidence="4" key="3">
    <citation type="submission" date="2014-01" db="EMBL/GenBank/DDBJ databases">
        <title>Evolution of pathogenesis and genome organization in the Tremellales.</title>
        <authorList>
            <person name="Cuomo C."/>
            <person name="Litvintseva A."/>
            <person name="Heitman J."/>
            <person name="Chen Y."/>
            <person name="Sun S."/>
            <person name="Springer D."/>
            <person name="Dromer F."/>
            <person name="Young S."/>
            <person name="Zeng Q."/>
            <person name="Chapman S."/>
            <person name="Gujja S."/>
            <person name="Saif S."/>
            <person name="Birren B."/>
        </authorList>
    </citation>
    <scope>NUCLEOTIDE SEQUENCE</scope>
    <source>
        <strain evidence="4">CBS 10118</strain>
    </source>
</reference>
<dbReference type="PANTHER" id="PTHR48081:SF3">
    <property type="entry name" value="ALPHA_BETA HYDROLASE FOLD-3 DOMAIN-CONTAINING PROTEIN"/>
    <property type="match status" value="1"/>
</dbReference>
<dbReference type="GO" id="GO:0006508">
    <property type="term" value="P:proteolysis"/>
    <property type="evidence" value="ECO:0007669"/>
    <property type="project" value="InterPro"/>
</dbReference>
<dbReference type="InterPro" id="IPR001375">
    <property type="entry name" value="Peptidase_S9_cat"/>
</dbReference>
<evidence type="ECO:0000256" key="1">
    <source>
        <dbReference type="ARBA" id="ARBA00022801"/>
    </source>
</evidence>
<keyword evidence="6" id="KW-1185">Reference proteome</keyword>
<evidence type="ECO:0000313" key="4">
    <source>
        <dbReference type="EMBL" id="OCF23763.1"/>
    </source>
</evidence>
<dbReference type="VEuPathDB" id="FungiDB:I302_06747"/>
<dbReference type="AlphaFoldDB" id="A0A1B9FYB0"/>
<dbReference type="EMBL" id="CP144546">
    <property type="protein sequence ID" value="WVW85474.1"/>
    <property type="molecule type" value="Genomic_DNA"/>
</dbReference>
<evidence type="ECO:0000313" key="6">
    <source>
        <dbReference type="Proteomes" id="UP000092730"/>
    </source>
</evidence>